<feature type="transmembrane region" description="Helical" evidence="1">
    <location>
        <begin position="115"/>
        <end position="138"/>
    </location>
</feature>
<dbReference type="GO" id="GO:0005886">
    <property type="term" value="C:plasma membrane"/>
    <property type="evidence" value="ECO:0007669"/>
    <property type="project" value="TreeGrafter"/>
</dbReference>
<reference evidence="2 3" key="1">
    <citation type="submission" date="2011-04" db="EMBL/GenBank/DDBJ databases">
        <title>Complete sequence of Pseudomonas fulva 12-X.</title>
        <authorList>
            <consortium name="US DOE Joint Genome Institute"/>
            <person name="Lucas S."/>
            <person name="Han J."/>
            <person name="Lapidus A."/>
            <person name="Cheng J.-F."/>
            <person name="Goodwin L."/>
            <person name="Pitluck S."/>
            <person name="Peters L."/>
            <person name="Mikhailova N."/>
            <person name="Pagani I."/>
            <person name="Davenport K."/>
            <person name="Han C."/>
            <person name="Tapia R."/>
            <person name="Land M."/>
            <person name="Hauser L."/>
            <person name="Kyrpides N."/>
            <person name="Ivanova N."/>
            <person name="Pagani I."/>
            <person name="Lcollab F.I."/>
            <person name="Woyke T."/>
        </authorList>
    </citation>
    <scope>NUCLEOTIDE SEQUENCE [LARGE SCALE GENOMIC DNA]</scope>
    <source>
        <strain evidence="3">12-X</strain>
    </source>
</reference>
<accession>F6ABW3</accession>
<dbReference type="STRING" id="743720.Psefu_0005"/>
<proteinExistence type="predicted"/>
<dbReference type="RefSeq" id="WP_013789135.1">
    <property type="nucleotide sequence ID" value="NC_015556.1"/>
</dbReference>
<dbReference type="OrthoDB" id="9799199at2"/>
<evidence type="ECO:0000256" key="1">
    <source>
        <dbReference type="SAM" id="Phobius"/>
    </source>
</evidence>
<feature type="transmembrane region" description="Helical" evidence="1">
    <location>
        <begin position="7"/>
        <end position="26"/>
    </location>
</feature>
<dbReference type="PANTHER" id="PTHR43535:SF1">
    <property type="entry name" value="PHOSPHATIDATE CYTIDYLYLTRANSFERASE"/>
    <property type="match status" value="1"/>
</dbReference>
<feature type="transmembrane region" description="Helical" evidence="1">
    <location>
        <begin position="46"/>
        <end position="78"/>
    </location>
</feature>
<protein>
    <submittedName>
        <fullName evidence="2">Phosphatidate cytidylyltransferase</fullName>
    </submittedName>
</protein>
<keyword evidence="1" id="KW-0472">Membrane</keyword>
<dbReference type="GO" id="GO:0009273">
    <property type="term" value="P:peptidoglycan-based cell wall biogenesis"/>
    <property type="evidence" value="ECO:0007669"/>
    <property type="project" value="TreeGrafter"/>
</dbReference>
<keyword evidence="1" id="KW-0812">Transmembrane</keyword>
<dbReference type="Proteomes" id="UP000000686">
    <property type="component" value="Chromosome"/>
</dbReference>
<keyword evidence="2" id="KW-0548">Nucleotidyltransferase</keyword>
<feature type="transmembrane region" description="Helical" evidence="1">
    <location>
        <begin position="245"/>
        <end position="268"/>
    </location>
</feature>
<keyword evidence="3" id="KW-1185">Reference proteome</keyword>
<dbReference type="EMBL" id="CP002727">
    <property type="protein sequence ID" value="AEF19992.1"/>
    <property type="molecule type" value="Genomic_DNA"/>
</dbReference>
<feature type="transmembrane region" description="Helical" evidence="1">
    <location>
        <begin position="150"/>
        <end position="168"/>
    </location>
</feature>
<dbReference type="eggNOG" id="COG4589">
    <property type="taxonomic scope" value="Bacteria"/>
</dbReference>
<keyword evidence="2" id="KW-0808">Transferase</keyword>
<dbReference type="AlphaFoldDB" id="F6ABW3"/>
<feature type="transmembrane region" description="Helical" evidence="1">
    <location>
        <begin position="90"/>
        <end position="109"/>
    </location>
</feature>
<dbReference type="Pfam" id="PF01148">
    <property type="entry name" value="CTP_transf_1"/>
    <property type="match status" value="1"/>
</dbReference>
<evidence type="ECO:0000313" key="3">
    <source>
        <dbReference type="Proteomes" id="UP000000686"/>
    </source>
</evidence>
<dbReference type="PANTHER" id="PTHR43535">
    <property type="entry name" value="PHOSPHATIDATE CYTIDYLYLTRANSFERASE"/>
    <property type="match status" value="1"/>
</dbReference>
<evidence type="ECO:0000313" key="2">
    <source>
        <dbReference type="EMBL" id="AEF19992.1"/>
    </source>
</evidence>
<dbReference type="KEGG" id="pfv:Psefu_0005"/>
<organism evidence="2 3">
    <name type="scientific">Pseudomonas fulva (strain 12-X)</name>
    <dbReference type="NCBI Taxonomy" id="743720"/>
    <lineage>
        <taxon>Bacteria</taxon>
        <taxon>Pseudomonadati</taxon>
        <taxon>Pseudomonadota</taxon>
        <taxon>Gammaproteobacteria</taxon>
        <taxon>Pseudomonadales</taxon>
        <taxon>Pseudomonadaceae</taxon>
        <taxon>Pseudomonas</taxon>
    </lineage>
</organism>
<feature type="transmembrane region" description="Helical" evidence="1">
    <location>
        <begin position="180"/>
        <end position="200"/>
    </location>
</feature>
<keyword evidence="1" id="KW-1133">Transmembrane helix</keyword>
<dbReference type="HOGENOM" id="CLU_037294_3_0_6"/>
<feature type="transmembrane region" description="Helical" evidence="1">
    <location>
        <begin position="221"/>
        <end position="239"/>
    </location>
</feature>
<name>F6ABW3_PSEF1</name>
<sequence length="310" mass="34259">MDRNTLLLFAGIGGLLLLASLIGWLLKLRAGPGPHSVIDNLNARINAWWVMVAVIGFAFLFGYTGVVVLFYCVSFYALREFMTLTPTRRSDYPALVAAFYFALPMQYLLIGIGWYGLFAIFIPVYVFLLLPILSSLGGDTTRFLERTSKVQWGLMIAVYCISTVPALLTLEIAGYEGRNLLLIAWLVIVVQISDVLQYVCGKLAGKRKIAPNLSPSKTVEGFFGGVALATLVGASLYWITPFAFWQAALFALLVCLLGFAGGLVMSAIKRDRGVKDWGHMIEGHGGMLDRLDSVCFAAPVFFHMVRYWWG</sequence>
<gene>
    <name evidence="2" type="ordered locus">Psefu_0005</name>
</gene>
<dbReference type="GO" id="GO:0016779">
    <property type="term" value="F:nucleotidyltransferase activity"/>
    <property type="evidence" value="ECO:0007669"/>
    <property type="project" value="UniProtKB-KW"/>
</dbReference>